<evidence type="ECO:0000313" key="1">
    <source>
        <dbReference type="EMBL" id="CAC5387253.1"/>
    </source>
</evidence>
<accession>A0A6J8BTL3</accession>
<gene>
    <name evidence="1" type="ORF">MCOR_22611</name>
</gene>
<proteinExistence type="predicted"/>
<dbReference type="AlphaFoldDB" id="A0A6J8BTL3"/>
<dbReference type="Proteomes" id="UP000507470">
    <property type="component" value="Unassembled WGS sequence"/>
</dbReference>
<evidence type="ECO:0000313" key="2">
    <source>
        <dbReference type="Proteomes" id="UP000507470"/>
    </source>
</evidence>
<organism evidence="1 2">
    <name type="scientific">Mytilus coruscus</name>
    <name type="common">Sea mussel</name>
    <dbReference type="NCBI Taxonomy" id="42192"/>
    <lineage>
        <taxon>Eukaryota</taxon>
        <taxon>Metazoa</taxon>
        <taxon>Spiralia</taxon>
        <taxon>Lophotrochozoa</taxon>
        <taxon>Mollusca</taxon>
        <taxon>Bivalvia</taxon>
        <taxon>Autobranchia</taxon>
        <taxon>Pteriomorphia</taxon>
        <taxon>Mytilida</taxon>
        <taxon>Mytiloidea</taxon>
        <taxon>Mytilidae</taxon>
        <taxon>Mytilinae</taxon>
        <taxon>Mytilus</taxon>
    </lineage>
</organism>
<keyword evidence="2" id="KW-1185">Reference proteome</keyword>
<dbReference type="OrthoDB" id="10501357at2759"/>
<dbReference type="EMBL" id="CACVKT020003995">
    <property type="protein sequence ID" value="CAC5387253.1"/>
    <property type="molecule type" value="Genomic_DNA"/>
</dbReference>
<protein>
    <submittedName>
        <fullName evidence="1">Uncharacterized protein</fullName>
    </submittedName>
</protein>
<reference evidence="1 2" key="1">
    <citation type="submission" date="2020-06" db="EMBL/GenBank/DDBJ databases">
        <authorList>
            <person name="Li R."/>
            <person name="Bekaert M."/>
        </authorList>
    </citation>
    <scope>NUCLEOTIDE SEQUENCE [LARGE SCALE GENOMIC DNA]</scope>
    <source>
        <strain evidence="2">wild</strain>
    </source>
</reference>
<name>A0A6J8BTL3_MYTCO</name>
<sequence length="210" mass="23930">MNQYLMFQILKPQQIEFEAALIASIASKIPETDSTRESYSIENFKDCFASAIKVNQIFNVEELKVILSLTCSPKPTLKANLVNLISSIYGDESTIAVGGKKPKSLKNIASAHIRKWSINAINVAIAQSTFEDAFRGMQFKSPFSRKLDKKNGWKMYKIQQWYGQPSMINDQYIQPIIDPHHLFVNNRSRCCSKGLTGYIPKVLVENRKQY</sequence>